<sequence length="327" mass="35405">MDIETALSFVPTTYRGLLGFVPPALVTILKTTSKVTKDYVQQTNVREEEVPLAPFESARHDGSNTARALGALHRGLTQAGRLESPVPHLVRANLAAAIKGPCFIHQEKSMVGLWTWFVVTIARPLVQDLFGDNSDPVGTDIFPCEVKVGQVGDGYACLYRDRRSKSAKKPANGYDIDAFEICTSCPVEPKTFVQPPSTAGVFGSTGQEVQISKASAGIAIPDLADFDLAREDVRAVSRPLCFATTRRVFNSQNSTSAILASPVPSSNSMDGHTYHLGEQMRFAPGPDEPARRRKGIILGGPYFMLTQLLVDNGKSHVSCTGVYTYVS</sequence>
<dbReference type="Proteomes" id="UP000249464">
    <property type="component" value="Unassembled WGS sequence"/>
</dbReference>
<accession>A0A2X0NDM9</accession>
<organism evidence="1 2">
    <name type="scientific">Microbotryum silenes-dioicae</name>
    <dbReference type="NCBI Taxonomy" id="796604"/>
    <lineage>
        <taxon>Eukaryota</taxon>
        <taxon>Fungi</taxon>
        <taxon>Dikarya</taxon>
        <taxon>Basidiomycota</taxon>
        <taxon>Pucciniomycotina</taxon>
        <taxon>Microbotryomycetes</taxon>
        <taxon>Microbotryales</taxon>
        <taxon>Microbotryaceae</taxon>
        <taxon>Microbotryum</taxon>
    </lineage>
</organism>
<gene>
    <name evidence="1" type="primary">BQ5605_C022g09545</name>
    <name evidence="1" type="ORF">BQ5605_C022G09545</name>
</gene>
<evidence type="ECO:0000313" key="1">
    <source>
        <dbReference type="EMBL" id="SGZ22807.1"/>
    </source>
</evidence>
<protein>
    <submittedName>
        <fullName evidence="1">BQ5605_C022g09545 protein</fullName>
    </submittedName>
</protein>
<name>A0A2X0NDM9_9BASI</name>
<keyword evidence="2" id="KW-1185">Reference proteome</keyword>
<dbReference type="AlphaFoldDB" id="A0A2X0NDM9"/>
<dbReference type="EMBL" id="FQNC01000084">
    <property type="protein sequence ID" value="SGZ22807.1"/>
    <property type="molecule type" value="Genomic_DNA"/>
</dbReference>
<evidence type="ECO:0000313" key="2">
    <source>
        <dbReference type="Proteomes" id="UP000249464"/>
    </source>
</evidence>
<reference evidence="1 2" key="1">
    <citation type="submission" date="2016-11" db="EMBL/GenBank/DDBJ databases">
        <authorList>
            <person name="Jaros S."/>
            <person name="Januszkiewicz K."/>
            <person name="Wedrychowicz H."/>
        </authorList>
    </citation>
    <scope>NUCLEOTIDE SEQUENCE [LARGE SCALE GENOMIC DNA]</scope>
</reference>
<proteinExistence type="predicted"/>